<dbReference type="Proteomes" id="UP001477870">
    <property type="component" value="Unassembled WGS sequence"/>
</dbReference>
<dbReference type="PROSITE" id="PS00018">
    <property type="entry name" value="EF_HAND_1"/>
    <property type="match status" value="1"/>
</dbReference>
<name>A0ABU9TA90_9HYPH</name>
<dbReference type="EMBL" id="JBBMQO010000010">
    <property type="protein sequence ID" value="MEM5503048.1"/>
    <property type="molecule type" value="Genomic_DNA"/>
</dbReference>
<keyword evidence="1" id="KW-0732">Signal</keyword>
<dbReference type="Pfam" id="PF06226">
    <property type="entry name" value="DUF1007"/>
    <property type="match status" value="1"/>
</dbReference>
<proteinExistence type="predicted"/>
<feature type="signal peptide" evidence="1">
    <location>
        <begin position="1"/>
        <end position="24"/>
    </location>
</feature>
<keyword evidence="3" id="KW-1185">Reference proteome</keyword>
<dbReference type="InterPro" id="IPR010412">
    <property type="entry name" value="DUF1007"/>
</dbReference>
<evidence type="ECO:0000256" key="1">
    <source>
        <dbReference type="SAM" id="SignalP"/>
    </source>
</evidence>
<dbReference type="PIRSF" id="PIRSF008159">
    <property type="entry name" value="UCP008159_ABC"/>
    <property type="match status" value="1"/>
</dbReference>
<gene>
    <name evidence="2" type="ORF">WNY59_15780</name>
</gene>
<accession>A0ABU9TA90</accession>
<dbReference type="InterPro" id="IPR018247">
    <property type="entry name" value="EF_Hand_1_Ca_BS"/>
</dbReference>
<evidence type="ECO:0000313" key="2">
    <source>
        <dbReference type="EMBL" id="MEM5503048.1"/>
    </source>
</evidence>
<dbReference type="InterPro" id="IPR016537">
    <property type="entry name" value="UCP008159_ABC"/>
</dbReference>
<comment type="caution">
    <text evidence="2">The sequence shown here is derived from an EMBL/GenBank/DDBJ whole genome shotgun (WGS) entry which is preliminary data.</text>
</comment>
<reference evidence="2 3" key="1">
    <citation type="submission" date="2024-03" db="EMBL/GenBank/DDBJ databases">
        <title>Community enrichment and isolation of bacterial strains for fucoidan degradation.</title>
        <authorList>
            <person name="Sichert A."/>
        </authorList>
    </citation>
    <scope>NUCLEOTIDE SEQUENCE [LARGE SCALE GENOMIC DNA]</scope>
    <source>
        <strain evidence="2 3">AS62</strain>
    </source>
</reference>
<feature type="chain" id="PRO_5046198953" evidence="1">
    <location>
        <begin position="25"/>
        <end position="216"/>
    </location>
</feature>
<evidence type="ECO:0000313" key="3">
    <source>
        <dbReference type="Proteomes" id="UP001477870"/>
    </source>
</evidence>
<protein>
    <submittedName>
        <fullName evidence="2">DUF1007 family protein</fullName>
    </submittedName>
</protein>
<organism evidence="2 3">
    <name type="scientific">Ahrensia kielensis</name>
    <dbReference type="NCBI Taxonomy" id="76980"/>
    <lineage>
        <taxon>Bacteria</taxon>
        <taxon>Pseudomonadati</taxon>
        <taxon>Pseudomonadota</taxon>
        <taxon>Alphaproteobacteria</taxon>
        <taxon>Hyphomicrobiales</taxon>
        <taxon>Ahrensiaceae</taxon>
        <taxon>Ahrensia</taxon>
    </lineage>
</organism>
<sequence>MFKKFTTLFSGAAFAAILPAVAIAHPHVFAEARLELKSTPQGTIEELRHVWRFDELFTATVMIEFDMDESGDLNDKELDEVANTVSSSIADFNYFQNIDVNGRDVGFKKVTEMAISIEDGQLLILFATVPAEEVALKDAPKIGVFDPTFYTAIEFYSEDNMVLIDAPKSCSRKMVVPDPDEALAQNEQNLTEAFYDTTTENDMSKILATRMEISCS</sequence>
<dbReference type="RefSeq" id="WP_342849240.1">
    <property type="nucleotide sequence ID" value="NZ_JBBMQO010000010.1"/>
</dbReference>